<keyword evidence="4 12" id="KW-0813">Transport</keyword>
<dbReference type="InterPro" id="IPR001421">
    <property type="entry name" value="ATP8_metazoa"/>
</dbReference>
<sequence length="53" mass="6077">MPQMAPLSWLMLFFFFGAVFMLFNVLNYFVYPSSAPTSSLGDAKASTSMNWKW</sequence>
<evidence type="ECO:0000313" key="14">
    <source>
        <dbReference type="EMBL" id="QLP88972.1"/>
    </source>
</evidence>
<evidence type="ECO:0000256" key="10">
    <source>
        <dbReference type="ARBA" id="ARBA00023128"/>
    </source>
</evidence>
<gene>
    <name evidence="14" type="primary">ATP8</name>
</gene>
<dbReference type="GO" id="GO:0015986">
    <property type="term" value="P:proton motive force-driven ATP synthesis"/>
    <property type="evidence" value="ECO:0007669"/>
    <property type="project" value="InterPro"/>
</dbReference>
<comment type="subcellular location">
    <subcellularLocation>
        <location evidence="1 12">Mitochondrion membrane</location>
        <topology evidence="1 12">Single-pass membrane protein</topology>
    </subcellularLocation>
</comment>
<keyword evidence="11 13" id="KW-0472">Membrane</keyword>
<evidence type="ECO:0000256" key="7">
    <source>
        <dbReference type="ARBA" id="ARBA00022781"/>
    </source>
</evidence>
<organism evidence="14">
    <name type="scientific">Serratella sp. Liaoning-2019</name>
    <dbReference type="NCBI Taxonomy" id="2748057"/>
    <lineage>
        <taxon>Eukaryota</taxon>
        <taxon>Metazoa</taxon>
        <taxon>Ecdysozoa</taxon>
        <taxon>Arthropoda</taxon>
        <taxon>Hexapoda</taxon>
        <taxon>Insecta</taxon>
        <taxon>Pterygota</taxon>
        <taxon>Palaeoptera</taxon>
        <taxon>Ephemeroptera</taxon>
        <taxon>Pannota</taxon>
        <taxon>Ephemerellidae</taxon>
        <taxon>Serratella</taxon>
    </lineage>
</organism>
<protein>
    <recommendedName>
        <fullName evidence="12">ATP synthase complex subunit 8</fullName>
    </recommendedName>
</protein>
<evidence type="ECO:0000256" key="12">
    <source>
        <dbReference type="RuleBase" id="RU003661"/>
    </source>
</evidence>
<dbReference type="CTD" id="4509"/>
<dbReference type="GO" id="GO:0045259">
    <property type="term" value="C:proton-transporting ATP synthase complex"/>
    <property type="evidence" value="ECO:0007669"/>
    <property type="project" value="UniProtKB-KW"/>
</dbReference>
<geneLocation type="mitochondrion" evidence="14"/>
<dbReference type="GeneID" id="58901275"/>
<keyword evidence="6 12" id="KW-0812">Transmembrane</keyword>
<dbReference type="GO" id="GO:0031966">
    <property type="term" value="C:mitochondrial membrane"/>
    <property type="evidence" value="ECO:0007669"/>
    <property type="project" value="UniProtKB-SubCell"/>
</dbReference>
<reference evidence="14" key="1">
    <citation type="journal article" date="2020" name="PeerJ">
        <title>Six complete mitochondrial genomes of mayflies from three genera of Ephemerellidae (Insecta: Ephemeroptera) with inversion and translocation of trnI rearrangement and their phylogenetic relationships.</title>
        <authorList>
            <person name="Xu X.D."/>
            <person name="Jia Y.Y."/>
            <person name="Cao S.S."/>
            <person name="Zhang Z.Y."/>
            <person name="Storey K.B."/>
            <person name="Yu D.N."/>
            <person name="Zhang J.Y."/>
        </authorList>
    </citation>
    <scope>NUCLEOTIDE SEQUENCE</scope>
</reference>
<evidence type="ECO:0000256" key="9">
    <source>
        <dbReference type="ARBA" id="ARBA00023065"/>
    </source>
</evidence>
<dbReference type="Pfam" id="PF00895">
    <property type="entry name" value="ATP-synt_8"/>
    <property type="match status" value="1"/>
</dbReference>
<evidence type="ECO:0000256" key="5">
    <source>
        <dbReference type="ARBA" id="ARBA00022547"/>
    </source>
</evidence>
<comment type="similarity">
    <text evidence="2 12">Belongs to the ATPase protein 8 family.</text>
</comment>
<evidence type="ECO:0000256" key="6">
    <source>
        <dbReference type="ARBA" id="ARBA00022692"/>
    </source>
</evidence>
<accession>A0A7D6J9B3</accession>
<evidence type="ECO:0000256" key="11">
    <source>
        <dbReference type="ARBA" id="ARBA00023136"/>
    </source>
</evidence>
<dbReference type="RefSeq" id="YP_009918070.1">
    <property type="nucleotide sequence ID" value="NC_050280.1"/>
</dbReference>
<keyword evidence="7 12" id="KW-0375">Hydrogen ion transport</keyword>
<keyword evidence="9 12" id="KW-0406">Ion transport</keyword>
<feature type="transmembrane region" description="Helical" evidence="13">
    <location>
        <begin position="7"/>
        <end position="30"/>
    </location>
</feature>
<keyword evidence="8 13" id="KW-1133">Transmembrane helix</keyword>
<dbReference type="AlphaFoldDB" id="A0A7D6J9B3"/>
<evidence type="ECO:0000256" key="1">
    <source>
        <dbReference type="ARBA" id="ARBA00004304"/>
    </source>
</evidence>
<dbReference type="EMBL" id="MT274128">
    <property type="protein sequence ID" value="QLP88972.1"/>
    <property type="molecule type" value="Genomic_DNA"/>
</dbReference>
<evidence type="ECO:0000256" key="3">
    <source>
        <dbReference type="ARBA" id="ARBA00011291"/>
    </source>
</evidence>
<reference evidence="14" key="2">
    <citation type="submission" date="2020-04" db="EMBL/GenBank/DDBJ databases">
        <authorList>
            <person name="Xu X."/>
        </authorList>
    </citation>
    <scope>NUCLEOTIDE SEQUENCE</scope>
</reference>
<evidence type="ECO:0000256" key="13">
    <source>
        <dbReference type="SAM" id="Phobius"/>
    </source>
</evidence>
<keyword evidence="10 12" id="KW-0496">Mitochondrion</keyword>
<name>A0A7D6J9B3_9INSE</name>
<comment type="subunit">
    <text evidence="3">F-type ATPases have 2 components, CF(1) - the catalytic core - and CF(0) - the membrane proton channel.</text>
</comment>
<keyword evidence="5 12" id="KW-0138">CF(0)</keyword>
<dbReference type="GO" id="GO:0015078">
    <property type="term" value="F:proton transmembrane transporter activity"/>
    <property type="evidence" value="ECO:0007669"/>
    <property type="project" value="InterPro"/>
</dbReference>
<evidence type="ECO:0000256" key="2">
    <source>
        <dbReference type="ARBA" id="ARBA00008892"/>
    </source>
</evidence>
<evidence type="ECO:0000256" key="8">
    <source>
        <dbReference type="ARBA" id="ARBA00022989"/>
    </source>
</evidence>
<proteinExistence type="inferred from homology"/>
<evidence type="ECO:0000256" key="4">
    <source>
        <dbReference type="ARBA" id="ARBA00022448"/>
    </source>
</evidence>